<evidence type="ECO:0000313" key="1">
    <source>
        <dbReference type="EMBL" id="JAH89295.1"/>
    </source>
</evidence>
<protein>
    <submittedName>
        <fullName evidence="1">Uncharacterized protein</fullName>
    </submittedName>
</protein>
<proteinExistence type="predicted"/>
<name>A0A0E9WIB8_ANGAN</name>
<sequence length="31" mass="3787">MDCIGNTRQYSSFIHFFFLQMACDWLLSHFQ</sequence>
<reference evidence="1" key="2">
    <citation type="journal article" date="2015" name="Fish Shellfish Immunol.">
        <title>Early steps in the European eel (Anguilla anguilla)-Vibrio vulnificus interaction in the gills: Role of the RtxA13 toxin.</title>
        <authorList>
            <person name="Callol A."/>
            <person name="Pajuelo D."/>
            <person name="Ebbesson L."/>
            <person name="Teles M."/>
            <person name="MacKenzie S."/>
            <person name="Amaro C."/>
        </authorList>
    </citation>
    <scope>NUCLEOTIDE SEQUENCE</scope>
</reference>
<organism evidence="1">
    <name type="scientific">Anguilla anguilla</name>
    <name type="common">European freshwater eel</name>
    <name type="synonym">Muraena anguilla</name>
    <dbReference type="NCBI Taxonomy" id="7936"/>
    <lineage>
        <taxon>Eukaryota</taxon>
        <taxon>Metazoa</taxon>
        <taxon>Chordata</taxon>
        <taxon>Craniata</taxon>
        <taxon>Vertebrata</taxon>
        <taxon>Euteleostomi</taxon>
        <taxon>Actinopterygii</taxon>
        <taxon>Neopterygii</taxon>
        <taxon>Teleostei</taxon>
        <taxon>Anguilliformes</taxon>
        <taxon>Anguillidae</taxon>
        <taxon>Anguilla</taxon>
    </lineage>
</organism>
<dbReference type="AlphaFoldDB" id="A0A0E9WIB8"/>
<accession>A0A0E9WIB8</accession>
<dbReference type="EMBL" id="GBXM01019282">
    <property type="protein sequence ID" value="JAH89295.1"/>
    <property type="molecule type" value="Transcribed_RNA"/>
</dbReference>
<reference evidence="1" key="1">
    <citation type="submission" date="2014-11" db="EMBL/GenBank/DDBJ databases">
        <authorList>
            <person name="Amaro Gonzalez C."/>
        </authorList>
    </citation>
    <scope>NUCLEOTIDE SEQUENCE</scope>
</reference>